<sequence length="282" mass="31263">MIELEDLWKVFGTDEQAVLREARRSLPDQEILKRHRAVIGVAGAQLSVGHGELLCIMGLSGSGKSTLVRLINRLLEPSAGRVRIDGQDIIQLGNKALRELRSTRIGMVFQSHALIDHLSIRDNVALPLEIRGVARTQREDRADELLAHVGLTGLGDGRVRALSGGMQQRVGLARALAADPDILLMDEPFSALDPLIRHDLQTQFMALSADLRKTTVFVTHDVEEAFRIADRVVLMRAGRIVQIGTPQQLLDQPADDYVARFMGHTNPAYREKKQPLEARENA</sequence>
<evidence type="ECO:0000259" key="5">
    <source>
        <dbReference type="PROSITE" id="PS50893"/>
    </source>
</evidence>
<keyword evidence="2" id="KW-0813">Transport</keyword>
<dbReference type="InterPro" id="IPR003593">
    <property type="entry name" value="AAA+_ATPase"/>
</dbReference>
<evidence type="ECO:0000256" key="3">
    <source>
        <dbReference type="ARBA" id="ARBA00022741"/>
    </source>
</evidence>
<dbReference type="PANTHER" id="PTHR43869">
    <property type="entry name" value="GLYCINE BETAINE/PROLINE BETAINE TRANSPORT SYSTEM ATP-BINDING PROTEIN PROV"/>
    <property type="match status" value="1"/>
</dbReference>
<dbReference type="GO" id="GO:0015697">
    <property type="term" value="P:quaternary ammonium group transport"/>
    <property type="evidence" value="ECO:0007669"/>
    <property type="project" value="UniProtKB-ARBA"/>
</dbReference>
<accession>A0A8J3DXL3</accession>
<keyword evidence="7" id="KW-1185">Reference proteome</keyword>
<reference evidence="6" key="1">
    <citation type="journal article" date="2014" name="Int. J. Syst. Evol. Microbiol.">
        <title>Complete genome sequence of Corynebacterium casei LMG S-19264T (=DSM 44701T), isolated from a smear-ripened cheese.</title>
        <authorList>
            <consortium name="US DOE Joint Genome Institute (JGI-PGF)"/>
            <person name="Walter F."/>
            <person name="Albersmeier A."/>
            <person name="Kalinowski J."/>
            <person name="Ruckert C."/>
        </authorList>
    </citation>
    <scope>NUCLEOTIDE SEQUENCE</scope>
    <source>
        <strain evidence="6">KCTC 42249</strain>
    </source>
</reference>
<dbReference type="Gene3D" id="3.40.50.300">
    <property type="entry name" value="P-loop containing nucleotide triphosphate hydrolases"/>
    <property type="match status" value="1"/>
</dbReference>
<reference evidence="6" key="2">
    <citation type="submission" date="2020-09" db="EMBL/GenBank/DDBJ databases">
        <authorList>
            <person name="Sun Q."/>
            <person name="Kim S."/>
        </authorList>
    </citation>
    <scope>NUCLEOTIDE SEQUENCE</scope>
    <source>
        <strain evidence="6">KCTC 42249</strain>
    </source>
</reference>
<comment type="caution">
    <text evidence="6">The sequence shown here is derived from an EMBL/GenBank/DDBJ whole genome shotgun (WGS) entry which is preliminary data.</text>
</comment>
<evidence type="ECO:0000313" key="7">
    <source>
        <dbReference type="Proteomes" id="UP000630142"/>
    </source>
</evidence>
<evidence type="ECO:0000256" key="4">
    <source>
        <dbReference type="ARBA" id="ARBA00022840"/>
    </source>
</evidence>
<dbReference type="InterPro" id="IPR003439">
    <property type="entry name" value="ABC_transporter-like_ATP-bd"/>
</dbReference>
<dbReference type="FunFam" id="3.40.50.300:FF:000425">
    <property type="entry name" value="Probable ABC transporter, ATP-binding subunit"/>
    <property type="match status" value="1"/>
</dbReference>
<dbReference type="GO" id="GO:0005524">
    <property type="term" value="F:ATP binding"/>
    <property type="evidence" value="ECO:0007669"/>
    <property type="project" value="UniProtKB-KW"/>
</dbReference>
<dbReference type="Proteomes" id="UP000630142">
    <property type="component" value="Unassembled WGS sequence"/>
</dbReference>
<dbReference type="SMART" id="SM00382">
    <property type="entry name" value="AAA"/>
    <property type="match status" value="1"/>
</dbReference>
<evidence type="ECO:0000256" key="2">
    <source>
        <dbReference type="ARBA" id="ARBA00022448"/>
    </source>
</evidence>
<dbReference type="InterPro" id="IPR051921">
    <property type="entry name" value="ABC_osmolyte_uptake_ATP-bind"/>
</dbReference>
<dbReference type="Pfam" id="PF00005">
    <property type="entry name" value="ABC_tran"/>
    <property type="match status" value="1"/>
</dbReference>
<dbReference type="PANTHER" id="PTHR43869:SF1">
    <property type="entry name" value="GLYCINE BETAINE_PROLINE BETAINE TRANSPORT SYSTEM ATP-BINDING PROTEIN PROV"/>
    <property type="match status" value="1"/>
</dbReference>
<dbReference type="SUPFAM" id="SSF52540">
    <property type="entry name" value="P-loop containing nucleoside triphosphate hydrolases"/>
    <property type="match status" value="1"/>
</dbReference>
<evidence type="ECO:0000313" key="6">
    <source>
        <dbReference type="EMBL" id="GHD20856.1"/>
    </source>
</evidence>
<proteinExistence type="inferred from homology"/>
<comment type="similarity">
    <text evidence="1">Belongs to the ABC transporter superfamily.</text>
</comment>
<feature type="domain" description="ABC transporter" evidence="5">
    <location>
        <begin position="26"/>
        <end position="262"/>
    </location>
</feature>
<keyword evidence="3" id="KW-0547">Nucleotide-binding</keyword>
<protein>
    <recommendedName>
        <fullName evidence="5">ABC transporter domain-containing protein</fullName>
    </recommendedName>
</protein>
<name>A0A8J3DXL3_9HYPH</name>
<dbReference type="PROSITE" id="PS50893">
    <property type="entry name" value="ABC_TRANSPORTER_2"/>
    <property type="match status" value="1"/>
</dbReference>
<dbReference type="EMBL" id="BMZQ01000003">
    <property type="protein sequence ID" value="GHD20856.1"/>
    <property type="molecule type" value="Genomic_DNA"/>
</dbReference>
<dbReference type="AlphaFoldDB" id="A0A8J3DXL3"/>
<organism evidence="6 7">
    <name type="scientific">Tianweitania populi</name>
    <dbReference type="NCBI Taxonomy" id="1607949"/>
    <lineage>
        <taxon>Bacteria</taxon>
        <taxon>Pseudomonadati</taxon>
        <taxon>Pseudomonadota</taxon>
        <taxon>Alphaproteobacteria</taxon>
        <taxon>Hyphomicrobiales</taxon>
        <taxon>Phyllobacteriaceae</taxon>
        <taxon>Tianweitania</taxon>
    </lineage>
</organism>
<dbReference type="InterPro" id="IPR027417">
    <property type="entry name" value="P-loop_NTPase"/>
</dbReference>
<dbReference type="InterPro" id="IPR017871">
    <property type="entry name" value="ABC_transporter-like_CS"/>
</dbReference>
<dbReference type="RefSeq" id="WP_189506283.1">
    <property type="nucleotide sequence ID" value="NZ_BMZQ01000003.1"/>
</dbReference>
<gene>
    <name evidence="6" type="ORF">GCM10016234_33810</name>
</gene>
<dbReference type="PROSITE" id="PS00211">
    <property type="entry name" value="ABC_TRANSPORTER_1"/>
    <property type="match status" value="1"/>
</dbReference>
<keyword evidence="4" id="KW-0067">ATP-binding</keyword>
<dbReference type="GO" id="GO:0016887">
    <property type="term" value="F:ATP hydrolysis activity"/>
    <property type="evidence" value="ECO:0007669"/>
    <property type="project" value="InterPro"/>
</dbReference>
<evidence type="ECO:0000256" key="1">
    <source>
        <dbReference type="ARBA" id="ARBA00005417"/>
    </source>
</evidence>